<organism evidence="1 2">
    <name type="scientific">Vaccinium darrowii</name>
    <dbReference type="NCBI Taxonomy" id="229202"/>
    <lineage>
        <taxon>Eukaryota</taxon>
        <taxon>Viridiplantae</taxon>
        <taxon>Streptophyta</taxon>
        <taxon>Embryophyta</taxon>
        <taxon>Tracheophyta</taxon>
        <taxon>Spermatophyta</taxon>
        <taxon>Magnoliopsida</taxon>
        <taxon>eudicotyledons</taxon>
        <taxon>Gunneridae</taxon>
        <taxon>Pentapetalae</taxon>
        <taxon>asterids</taxon>
        <taxon>Ericales</taxon>
        <taxon>Ericaceae</taxon>
        <taxon>Vaccinioideae</taxon>
        <taxon>Vaccinieae</taxon>
        <taxon>Vaccinium</taxon>
    </lineage>
</organism>
<dbReference type="EMBL" id="CM037155">
    <property type="protein sequence ID" value="KAH7846181.1"/>
    <property type="molecule type" value="Genomic_DNA"/>
</dbReference>
<evidence type="ECO:0000313" key="1">
    <source>
        <dbReference type="EMBL" id="KAH7846181.1"/>
    </source>
</evidence>
<gene>
    <name evidence="1" type="ORF">Vadar_010850</name>
</gene>
<protein>
    <submittedName>
        <fullName evidence="1">Uncharacterized protein</fullName>
    </submittedName>
</protein>
<sequence>MEGRKMCLLGFLVSLVLMRVVGGAEVKGLASCNFPAAYNFGDSNSDTGAASAAFGPLQPPNGQTFFGKPAGRSCDGRLIIDFIAEELGISYLSPYLDSVGSNFSHGANFAYGGSTIRRQTWINSNPFHLAVQTTQFSELKARTFDIYSQGKDMSRLLRPEDFSKALYTLDIGQNDVYISMFGAPPSVIPEMINNFTAAVQGLYDQGGRAFWIHNIGPNGCLPAAQLNILNRTQETFDKNGCINRWNERVMEFNRQLKDRVIKLRAELPEAAITYVDVYTAKYNLISNAKNLGFTEPLKQCLVGTKDGKVAAICDNPSTYISWDGMHYTEAANHFVAKSIINGSLSDPPVSIANACHKNV</sequence>
<name>A0ACB7XY60_9ERIC</name>
<reference evidence="1 2" key="1">
    <citation type="journal article" date="2021" name="Hortic Res">
        <title>High-quality reference genome and annotation aids understanding of berry development for evergreen blueberry (Vaccinium darrowii).</title>
        <authorList>
            <person name="Yu J."/>
            <person name="Hulse-Kemp A.M."/>
            <person name="Babiker E."/>
            <person name="Staton M."/>
        </authorList>
    </citation>
    <scope>NUCLEOTIDE SEQUENCE [LARGE SCALE GENOMIC DNA]</scope>
    <source>
        <strain evidence="2">cv. NJ 8807/NJ 8810</strain>
        <tissue evidence="1">Young leaf</tissue>
    </source>
</reference>
<dbReference type="Proteomes" id="UP000828048">
    <property type="component" value="Chromosome 5"/>
</dbReference>
<comment type="caution">
    <text evidence="1">The sequence shown here is derived from an EMBL/GenBank/DDBJ whole genome shotgun (WGS) entry which is preliminary data.</text>
</comment>
<proteinExistence type="predicted"/>
<evidence type="ECO:0000313" key="2">
    <source>
        <dbReference type="Proteomes" id="UP000828048"/>
    </source>
</evidence>
<accession>A0ACB7XY60</accession>
<keyword evidence="2" id="KW-1185">Reference proteome</keyword>